<keyword evidence="4" id="KW-1185">Reference proteome</keyword>
<feature type="transmembrane region" description="Helical" evidence="2">
    <location>
        <begin position="672"/>
        <end position="694"/>
    </location>
</feature>
<feature type="transmembrane region" description="Helical" evidence="2">
    <location>
        <begin position="461"/>
        <end position="482"/>
    </location>
</feature>
<sequence>MDLPIALIIIVLLLLVLSKINSKFQSLQDSISRLNDKINELNKQLNRNEISPKETIKTVVKEEPILTKTEVISEQPKPVVEADKTIPVVEKPVVPVPKEEKIVFNAPPIIKEKPVFVSEKSWFEKFKENNPDLEKFIGENLINKIGILILVLGISFFVKFAIDKNWINETARVAIGILTGSLVMGIAHKLKKNYIAFSSVMVAGAISIYYFTIAIAFHDYHIFSQTVAFAIMVVITAFSAFVSINYDRQELAILSLIGGFAVPFMLSTGQGNYVVLFTYIAILNIGILAIAFHKKWHIVTALSFFFTTVLFLSWNVTEINSHKLPHKGAFIFATLFYFIFSITAVINNVRNKGVFSTIEYFIITINTFVYFGIGLSIIEDAKLDLKGIFTLSLAVYNFVYTAILFKKFGLDKNAVYLLIALVLTFLTLTIPIQFEGNQITLFWACEAVMLFWLSQKSKINLFKLSAVAVQILMVFSLIIDWFQTYGAYDLTLNIIFNKIFITGLVALGSFVATYFILNKEKEDSLIYTFKFQPTIYKNLLVVFGILMAYLVGILEISYQASAFLTNEYSIASFSLVYHFVFTTGLIYLVFYKKEIELYKPIFVLLIINCIIYIVYYSTLPTNEMVLNLKEQPDFNFAFYFHYILLICLVYYFILLIKEIKGKSNFEVFNSKFAIWILIISGVFILSNELLIHAIHFNDTSQMELEIAKKSKVITDKYHLQIIANDIVSEEISHLKTQVIKIGYPILWGVLSFILLIAGIKQNWKQIRIIALSLLGLTVLKLFVYDINNVSETGKIVAFILLGVLILIISFVYQKIKKLVVDESSNTNSDEN</sequence>
<evidence type="ECO:0000313" key="4">
    <source>
        <dbReference type="Proteomes" id="UP000198648"/>
    </source>
</evidence>
<dbReference type="STRING" id="1299341.SAMN05444005_10419"/>
<dbReference type="EMBL" id="FOEI01000004">
    <property type="protein sequence ID" value="SEP95455.1"/>
    <property type="molecule type" value="Genomic_DNA"/>
</dbReference>
<dbReference type="OrthoDB" id="666059at2"/>
<protein>
    <submittedName>
        <fullName evidence="3">Predicted membrane protein</fullName>
    </submittedName>
</protein>
<evidence type="ECO:0000313" key="3">
    <source>
        <dbReference type="EMBL" id="SEP95455.1"/>
    </source>
</evidence>
<evidence type="ECO:0000256" key="1">
    <source>
        <dbReference type="SAM" id="Coils"/>
    </source>
</evidence>
<dbReference type="InterPro" id="IPR019286">
    <property type="entry name" value="DUF2339_TM"/>
</dbReference>
<keyword evidence="2" id="KW-1133">Transmembrane helix</keyword>
<keyword evidence="1" id="KW-0175">Coiled coil</keyword>
<feature type="transmembrane region" description="Helical" evidence="2">
    <location>
        <begin position="538"/>
        <end position="558"/>
    </location>
</feature>
<feature type="transmembrane region" description="Helical" evidence="2">
    <location>
        <begin position="222"/>
        <end position="244"/>
    </location>
</feature>
<feature type="coiled-coil region" evidence="1">
    <location>
        <begin position="17"/>
        <end position="51"/>
    </location>
</feature>
<feature type="transmembrane region" description="Helical" evidence="2">
    <location>
        <begin position="741"/>
        <end position="759"/>
    </location>
</feature>
<dbReference type="PANTHER" id="PTHR38434:SF1">
    <property type="entry name" value="BLL2549 PROTEIN"/>
    <property type="match status" value="1"/>
</dbReference>
<accession>A0A1H9C2F5</accession>
<gene>
    <name evidence="3" type="ORF">SAMN05444005_10419</name>
</gene>
<keyword evidence="2" id="KW-0472">Membrane</keyword>
<name>A0A1H9C2F5_9FLAO</name>
<keyword evidence="2" id="KW-0812">Transmembrane</keyword>
<proteinExistence type="predicted"/>
<feature type="transmembrane region" description="Helical" evidence="2">
    <location>
        <begin position="438"/>
        <end position="454"/>
    </location>
</feature>
<feature type="transmembrane region" description="Helical" evidence="2">
    <location>
        <begin position="414"/>
        <end position="432"/>
    </location>
</feature>
<feature type="transmembrane region" description="Helical" evidence="2">
    <location>
        <begin position="194"/>
        <end position="216"/>
    </location>
</feature>
<organism evidence="3 4">
    <name type="scientific">Flavobacterium urocaniciphilum</name>
    <dbReference type="NCBI Taxonomy" id="1299341"/>
    <lineage>
        <taxon>Bacteria</taxon>
        <taxon>Pseudomonadati</taxon>
        <taxon>Bacteroidota</taxon>
        <taxon>Flavobacteriia</taxon>
        <taxon>Flavobacteriales</taxon>
        <taxon>Flavobacteriaceae</taxon>
        <taxon>Flavobacterium</taxon>
    </lineage>
</organism>
<dbReference type="AlphaFoldDB" id="A0A1H9C2F5"/>
<evidence type="ECO:0000256" key="2">
    <source>
        <dbReference type="SAM" id="Phobius"/>
    </source>
</evidence>
<dbReference type="Proteomes" id="UP000198648">
    <property type="component" value="Unassembled WGS sequence"/>
</dbReference>
<reference evidence="3 4" key="1">
    <citation type="submission" date="2016-10" db="EMBL/GenBank/DDBJ databases">
        <authorList>
            <person name="de Groot N.N."/>
        </authorList>
    </citation>
    <scope>NUCLEOTIDE SEQUENCE [LARGE SCALE GENOMIC DNA]</scope>
    <source>
        <strain evidence="3 4">DSM 27078</strain>
    </source>
</reference>
<feature type="transmembrane region" description="Helical" evidence="2">
    <location>
        <begin position="795"/>
        <end position="812"/>
    </location>
</feature>
<feature type="transmembrane region" description="Helical" evidence="2">
    <location>
        <begin position="273"/>
        <end position="291"/>
    </location>
</feature>
<feature type="transmembrane region" description="Helical" evidence="2">
    <location>
        <begin position="494"/>
        <end position="517"/>
    </location>
</feature>
<feature type="transmembrane region" description="Helical" evidence="2">
    <location>
        <begin position="141"/>
        <end position="162"/>
    </location>
</feature>
<feature type="transmembrane region" description="Helical" evidence="2">
    <location>
        <begin position="358"/>
        <end position="378"/>
    </location>
</feature>
<feature type="transmembrane region" description="Helical" evidence="2">
    <location>
        <begin position="570"/>
        <end position="590"/>
    </location>
</feature>
<dbReference type="PANTHER" id="PTHR38434">
    <property type="entry name" value="BLL2549 PROTEIN"/>
    <property type="match status" value="1"/>
</dbReference>
<feature type="transmembrane region" description="Helical" evidence="2">
    <location>
        <begin position="328"/>
        <end position="346"/>
    </location>
</feature>
<dbReference type="RefSeq" id="WP_091467545.1">
    <property type="nucleotide sequence ID" value="NZ_FOEI01000004.1"/>
</dbReference>
<feature type="transmembrane region" description="Helical" evidence="2">
    <location>
        <begin position="384"/>
        <end position="405"/>
    </location>
</feature>
<feature type="transmembrane region" description="Helical" evidence="2">
    <location>
        <begin position="597"/>
        <end position="616"/>
    </location>
</feature>
<feature type="transmembrane region" description="Helical" evidence="2">
    <location>
        <begin position="766"/>
        <end position="783"/>
    </location>
</feature>
<feature type="transmembrane region" description="Helical" evidence="2">
    <location>
        <begin position="636"/>
        <end position="656"/>
    </location>
</feature>
<dbReference type="Pfam" id="PF10101">
    <property type="entry name" value="DUF2339"/>
    <property type="match status" value="1"/>
</dbReference>
<feature type="transmembrane region" description="Helical" evidence="2">
    <location>
        <begin position="298"/>
        <end position="316"/>
    </location>
</feature>
<feature type="transmembrane region" description="Helical" evidence="2">
    <location>
        <begin position="251"/>
        <end position="267"/>
    </location>
</feature>